<evidence type="ECO:0008006" key="5">
    <source>
        <dbReference type="Google" id="ProtNLM"/>
    </source>
</evidence>
<protein>
    <recommendedName>
        <fullName evidence="5">SHOCT domain-containing protein</fullName>
    </recommendedName>
</protein>
<name>A0ABS9TH03_9PSEU</name>
<feature type="region of interest" description="Disordered" evidence="1">
    <location>
        <begin position="67"/>
        <end position="104"/>
    </location>
</feature>
<organism evidence="3 4">
    <name type="scientific">Pseudonocardia alaniniphila</name>
    <dbReference type="NCBI Taxonomy" id="75291"/>
    <lineage>
        <taxon>Bacteria</taxon>
        <taxon>Bacillati</taxon>
        <taxon>Actinomycetota</taxon>
        <taxon>Actinomycetes</taxon>
        <taxon>Pseudonocardiales</taxon>
        <taxon>Pseudonocardiaceae</taxon>
        <taxon>Pseudonocardia</taxon>
    </lineage>
</organism>
<dbReference type="RefSeq" id="WP_241038141.1">
    <property type="nucleotide sequence ID" value="NZ_BAAAJF010000019.1"/>
</dbReference>
<sequence length="104" mass="11337">MTGWGWMAMTITAIVFWVLVIAGVIALVYYALTSVVDRFEHHARATPEQLLAERYARGEIDESEYRRGLDTLKANGDAAESRPRRTAPSPSTSAGDSGPGDGPR</sequence>
<gene>
    <name evidence="3" type="ORF">MMF94_18410</name>
</gene>
<feature type="transmembrane region" description="Helical" evidence="2">
    <location>
        <begin position="6"/>
        <end position="32"/>
    </location>
</feature>
<keyword evidence="2" id="KW-1133">Transmembrane helix</keyword>
<keyword evidence="2" id="KW-0812">Transmembrane</keyword>
<dbReference type="Proteomes" id="UP001299970">
    <property type="component" value="Unassembled WGS sequence"/>
</dbReference>
<keyword evidence="2" id="KW-0472">Membrane</keyword>
<evidence type="ECO:0000313" key="3">
    <source>
        <dbReference type="EMBL" id="MCH6167663.1"/>
    </source>
</evidence>
<dbReference type="EMBL" id="JAKXMK010000015">
    <property type="protein sequence ID" value="MCH6167663.1"/>
    <property type="molecule type" value="Genomic_DNA"/>
</dbReference>
<evidence type="ECO:0000256" key="2">
    <source>
        <dbReference type="SAM" id="Phobius"/>
    </source>
</evidence>
<comment type="caution">
    <text evidence="3">The sequence shown here is derived from an EMBL/GenBank/DDBJ whole genome shotgun (WGS) entry which is preliminary data.</text>
</comment>
<reference evidence="3 4" key="1">
    <citation type="submission" date="2022-03" db="EMBL/GenBank/DDBJ databases">
        <title>Pseudonocardia alaer sp. nov., a novel actinomycete isolated from reed forest soil.</title>
        <authorList>
            <person name="Wang L."/>
        </authorList>
    </citation>
    <scope>NUCLEOTIDE SEQUENCE [LARGE SCALE GENOMIC DNA]</scope>
    <source>
        <strain evidence="3 4">Y-16303</strain>
    </source>
</reference>
<evidence type="ECO:0000313" key="4">
    <source>
        <dbReference type="Proteomes" id="UP001299970"/>
    </source>
</evidence>
<accession>A0ABS9TH03</accession>
<keyword evidence="4" id="KW-1185">Reference proteome</keyword>
<evidence type="ECO:0000256" key="1">
    <source>
        <dbReference type="SAM" id="MobiDB-lite"/>
    </source>
</evidence>
<proteinExistence type="predicted"/>